<dbReference type="EMBL" id="JBFOLJ010000001">
    <property type="protein sequence ID" value="KAL2559666.1"/>
    <property type="molecule type" value="Genomic_DNA"/>
</dbReference>
<evidence type="ECO:0000313" key="1">
    <source>
        <dbReference type="EMBL" id="KAL2559666.1"/>
    </source>
</evidence>
<name>A0ABD1XCF9_9LAMI</name>
<sequence length="102" mass="12011">MDIMCMGLQDARNFGWELNERIDFDWKKLLHKKVSGMADSDQIVLIRICPGSVLEDLNPRIDLPFLRTDWIWVEMNHCFDLQTDPSEVTRENQTRLSRESDA</sequence>
<dbReference type="Proteomes" id="UP001604277">
    <property type="component" value="Unassembled WGS sequence"/>
</dbReference>
<organism evidence="1 2">
    <name type="scientific">Forsythia ovata</name>
    <dbReference type="NCBI Taxonomy" id="205694"/>
    <lineage>
        <taxon>Eukaryota</taxon>
        <taxon>Viridiplantae</taxon>
        <taxon>Streptophyta</taxon>
        <taxon>Embryophyta</taxon>
        <taxon>Tracheophyta</taxon>
        <taxon>Spermatophyta</taxon>
        <taxon>Magnoliopsida</taxon>
        <taxon>eudicotyledons</taxon>
        <taxon>Gunneridae</taxon>
        <taxon>Pentapetalae</taxon>
        <taxon>asterids</taxon>
        <taxon>lamiids</taxon>
        <taxon>Lamiales</taxon>
        <taxon>Oleaceae</taxon>
        <taxon>Forsythieae</taxon>
        <taxon>Forsythia</taxon>
    </lineage>
</organism>
<dbReference type="AlphaFoldDB" id="A0ABD1XCF9"/>
<keyword evidence="2" id="KW-1185">Reference proteome</keyword>
<gene>
    <name evidence="1" type="ORF">Fot_04405</name>
</gene>
<reference evidence="2" key="1">
    <citation type="submission" date="2024-07" db="EMBL/GenBank/DDBJ databases">
        <title>Two chromosome-level genome assemblies of Korean endemic species Abeliophyllum distichum and Forsythia ovata (Oleaceae).</title>
        <authorList>
            <person name="Jang H."/>
        </authorList>
    </citation>
    <scope>NUCLEOTIDE SEQUENCE [LARGE SCALE GENOMIC DNA]</scope>
</reference>
<protein>
    <submittedName>
        <fullName evidence="1">Uncharacterized protein</fullName>
    </submittedName>
</protein>
<evidence type="ECO:0000313" key="2">
    <source>
        <dbReference type="Proteomes" id="UP001604277"/>
    </source>
</evidence>
<accession>A0ABD1XCF9</accession>
<comment type="caution">
    <text evidence="1">The sequence shown here is derived from an EMBL/GenBank/DDBJ whole genome shotgun (WGS) entry which is preliminary data.</text>
</comment>
<proteinExistence type="predicted"/>